<feature type="compositionally biased region" description="Polar residues" evidence="1">
    <location>
        <begin position="44"/>
        <end position="65"/>
    </location>
</feature>
<organism evidence="2">
    <name type="scientific">Opuntia streptacantha</name>
    <name type="common">Prickly pear cactus</name>
    <name type="synonym">Opuntia cardona</name>
    <dbReference type="NCBI Taxonomy" id="393608"/>
    <lineage>
        <taxon>Eukaryota</taxon>
        <taxon>Viridiplantae</taxon>
        <taxon>Streptophyta</taxon>
        <taxon>Embryophyta</taxon>
        <taxon>Tracheophyta</taxon>
        <taxon>Spermatophyta</taxon>
        <taxon>Magnoliopsida</taxon>
        <taxon>eudicotyledons</taxon>
        <taxon>Gunneridae</taxon>
        <taxon>Pentapetalae</taxon>
        <taxon>Caryophyllales</taxon>
        <taxon>Cactineae</taxon>
        <taxon>Cactaceae</taxon>
        <taxon>Opuntioideae</taxon>
        <taxon>Opuntia</taxon>
    </lineage>
</organism>
<reference evidence="2" key="2">
    <citation type="submission" date="2020-07" db="EMBL/GenBank/DDBJ databases">
        <authorList>
            <person name="Vera ALvarez R."/>
            <person name="Arias-Moreno D.M."/>
            <person name="Jimenez-Jacinto V."/>
            <person name="Jimenez-Bremont J.F."/>
            <person name="Swaminathan K."/>
            <person name="Moose S.P."/>
            <person name="Guerrero-Gonzalez M.L."/>
            <person name="Marino-Ramirez L."/>
            <person name="Landsman D."/>
            <person name="Rodriguez-Kessler M."/>
            <person name="Delgado-Sanchez P."/>
        </authorList>
    </citation>
    <scope>NUCLEOTIDE SEQUENCE</scope>
    <source>
        <tissue evidence="2">Cladode</tissue>
    </source>
</reference>
<proteinExistence type="predicted"/>
<reference evidence="2" key="1">
    <citation type="journal article" date="2013" name="J. Plant Res.">
        <title>Effect of fungi and light on seed germination of three Opuntia species from semiarid lands of central Mexico.</title>
        <authorList>
            <person name="Delgado-Sanchez P."/>
            <person name="Jimenez-Bremont J.F."/>
            <person name="Guerrero-Gonzalez Mde L."/>
            <person name="Flores J."/>
        </authorList>
    </citation>
    <scope>NUCLEOTIDE SEQUENCE</scope>
    <source>
        <tissue evidence="2">Cladode</tissue>
    </source>
</reference>
<name>A0A7C9AKA0_OPUST</name>
<sequence length="127" mass="13583">MDERSSYIVLIPGLSETERMHRKAIPRTSFVPLATIGFTISAIRTESKQSAPRPSATRNLTQSVKSMPPPSPETTSPAHLPVRISNSITPKAYTSDLKDGTGFLDAASSGARYPSTPASRICSIVPA</sequence>
<accession>A0A7C9AKA0</accession>
<dbReference type="AlphaFoldDB" id="A0A7C9AKA0"/>
<dbReference type="EMBL" id="GISG01241587">
    <property type="protein sequence ID" value="MBA4668850.1"/>
    <property type="molecule type" value="Transcribed_RNA"/>
</dbReference>
<evidence type="ECO:0000256" key="1">
    <source>
        <dbReference type="SAM" id="MobiDB-lite"/>
    </source>
</evidence>
<evidence type="ECO:0000313" key="2">
    <source>
        <dbReference type="EMBL" id="MBA4668850.1"/>
    </source>
</evidence>
<feature type="region of interest" description="Disordered" evidence="1">
    <location>
        <begin position="44"/>
        <end position="84"/>
    </location>
</feature>
<protein>
    <submittedName>
        <fullName evidence="2">Uncharacterized protein</fullName>
    </submittedName>
</protein>